<protein>
    <recommendedName>
        <fullName evidence="8">Calmodulin-binding protein</fullName>
    </recommendedName>
</protein>
<dbReference type="EMBL" id="JADCNL010000004">
    <property type="protein sequence ID" value="KAG0484567.1"/>
    <property type="molecule type" value="Genomic_DNA"/>
</dbReference>
<evidence type="ECO:0000313" key="7">
    <source>
        <dbReference type="Proteomes" id="UP000636800"/>
    </source>
</evidence>
<dbReference type="Proteomes" id="UP000636800">
    <property type="component" value="Unassembled WGS sequence"/>
</dbReference>
<proteinExistence type="predicted"/>
<name>A0A835V3Z1_VANPL</name>
<dbReference type="InterPro" id="IPR044159">
    <property type="entry name" value="IQM"/>
</dbReference>
<evidence type="ECO:0008006" key="8">
    <source>
        <dbReference type="Google" id="ProtNLM"/>
    </source>
</evidence>
<organism evidence="6 7">
    <name type="scientific">Vanilla planifolia</name>
    <name type="common">Vanilla</name>
    <dbReference type="NCBI Taxonomy" id="51239"/>
    <lineage>
        <taxon>Eukaryota</taxon>
        <taxon>Viridiplantae</taxon>
        <taxon>Streptophyta</taxon>
        <taxon>Embryophyta</taxon>
        <taxon>Tracheophyta</taxon>
        <taxon>Spermatophyta</taxon>
        <taxon>Magnoliopsida</taxon>
        <taxon>Liliopsida</taxon>
        <taxon>Asparagales</taxon>
        <taxon>Orchidaceae</taxon>
        <taxon>Vanilloideae</taxon>
        <taxon>Vanilleae</taxon>
        <taxon>Vanilla</taxon>
    </lineage>
</organism>
<feature type="region of interest" description="Disordered" evidence="5">
    <location>
        <begin position="388"/>
        <end position="436"/>
    </location>
</feature>
<dbReference type="PANTHER" id="PTHR31250">
    <property type="entry name" value="IQ DOMAIN-CONTAINING PROTEIN IQM3"/>
    <property type="match status" value="1"/>
</dbReference>
<comment type="subcellular location">
    <subcellularLocation>
        <location evidence="2">Cytoplasm</location>
    </subcellularLocation>
    <subcellularLocation>
        <location evidence="1">Nucleus</location>
    </subcellularLocation>
</comment>
<evidence type="ECO:0000256" key="5">
    <source>
        <dbReference type="SAM" id="MobiDB-lite"/>
    </source>
</evidence>
<accession>A0A835V3Z1</accession>
<evidence type="ECO:0000313" key="6">
    <source>
        <dbReference type="EMBL" id="KAG0484567.1"/>
    </source>
</evidence>
<dbReference type="GO" id="GO:0005737">
    <property type="term" value="C:cytoplasm"/>
    <property type="evidence" value="ECO:0007669"/>
    <property type="project" value="UniProtKB-SubCell"/>
</dbReference>
<evidence type="ECO:0000256" key="3">
    <source>
        <dbReference type="ARBA" id="ARBA00022490"/>
    </source>
</evidence>
<dbReference type="AlphaFoldDB" id="A0A835V3Z1"/>
<evidence type="ECO:0000256" key="1">
    <source>
        <dbReference type="ARBA" id="ARBA00004123"/>
    </source>
</evidence>
<gene>
    <name evidence="6" type="ORF">HPP92_008646</name>
</gene>
<dbReference type="PANTHER" id="PTHR31250:SF27">
    <property type="entry name" value="IQ DOMAIN-CONTAINING PROTEIN IQM5"/>
    <property type="match status" value="1"/>
</dbReference>
<comment type="caution">
    <text evidence="6">The sequence shown here is derived from an EMBL/GenBank/DDBJ whole genome shotgun (WGS) entry which is preliminary data.</text>
</comment>
<keyword evidence="7" id="KW-1185">Reference proteome</keyword>
<sequence length="513" mass="58131">MTISSAKCKRGNFGLKLVLVDSSKVFPGSAMDDSLELQYTFTKVDSPKYNEKLEDRLLPANTDTVRVMPLPESVSPHPIGEAHSAAVKVQKVYKSYRTRRNLADCAVVVEELWWKALDFASLKHSSISFFNDHKPETAASRWARARTRAAKVGKGLLNSDKAQKLALRHWLEAIDPRHRYGHNLHLYYDVWFASESTQPFFYWLDIGDGREVNLEKCPRSMLQRQCITYLGPKEREAYEVIINGGKLVYKQSNSFVHTADGTKWIFVLSTNRAFTRLCQQKRKGKFQHSSFLSGGAITAAGRLIVKDGFLKAIWPYSGHYLPTEDNFKEFIKYLEQNNVNLTHVKVIQNPFSFLISTKLEFLLQGLIDLYIWKSTQKYSVIGKDCSSSFQNSNNEEELSDSTSEKNAVYDDSSDAEEGDESKLHLSEFAEPPSRKWSTGAGPRIGCVKKYPSDLRCKALEKVNLSPRLASPHNWSKDPIPSPRPSPNIRLSPQPQLAFMAIPAPKITLTLPKF</sequence>
<keyword evidence="3" id="KW-0963">Cytoplasm</keyword>
<dbReference type="GO" id="GO:0005634">
    <property type="term" value="C:nucleus"/>
    <property type="evidence" value="ECO:0007669"/>
    <property type="project" value="UniProtKB-SubCell"/>
</dbReference>
<reference evidence="6 7" key="1">
    <citation type="journal article" date="2020" name="Nat. Food">
        <title>A phased Vanilla planifolia genome enables genetic improvement of flavour and production.</title>
        <authorList>
            <person name="Hasing T."/>
            <person name="Tang H."/>
            <person name="Brym M."/>
            <person name="Khazi F."/>
            <person name="Huang T."/>
            <person name="Chambers A.H."/>
        </authorList>
    </citation>
    <scope>NUCLEOTIDE SEQUENCE [LARGE SCALE GENOMIC DNA]</scope>
    <source>
        <tissue evidence="6">Leaf</tissue>
    </source>
</reference>
<evidence type="ECO:0000256" key="2">
    <source>
        <dbReference type="ARBA" id="ARBA00004496"/>
    </source>
</evidence>
<keyword evidence="4" id="KW-0539">Nucleus</keyword>
<evidence type="ECO:0000256" key="4">
    <source>
        <dbReference type="ARBA" id="ARBA00023242"/>
    </source>
</evidence>